<proteinExistence type="predicted"/>
<organism evidence="2 3">
    <name type="scientific">Sphingomonas panacis</name>
    <dbReference type="NCBI Taxonomy" id="1560345"/>
    <lineage>
        <taxon>Bacteria</taxon>
        <taxon>Pseudomonadati</taxon>
        <taxon>Pseudomonadota</taxon>
        <taxon>Alphaproteobacteria</taxon>
        <taxon>Sphingomonadales</taxon>
        <taxon>Sphingomonadaceae</taxon>
        <taxon>Sphingomonas</taxon>
    </lineage>
</organism>
<keyword evidence="1" id="KW-0732">Signal</keyword>
<dbReference type="STRING" id="1560345.AWL63_16435"/>
<feature type="chain" id="PRO_5008556330" evidence="1">
    <location>
        <begin position="26"/>
        <end position="231"/>
    </location>
</feature>
<evidence type="ECO:0000313" key="3">
    <source>
        <dbReference type="Proteomes" id="UP000094256"/>
    </source>
</evidence>
<dbReference type="EMBL" id="CP014168">
    <property type="protein sequence ID" value="AOH85295.1"/>
    <property type="molecule type" value="Genomic_DNA"/>
</dbReference>
<keyword evidence="3" id="KW-1185">Reference proteome</keyword>
<dbReference type="KEGG" id="span:AWL63_16435"/>
<sequence length="231" mass="24915">MRMIPKALPIATAVAWLALASAADADAPALPSLAPYFQPATGAAKAPDADGFLQRWLLLEPIVKPNRSNSGFTNSYVRTALTTQYFPGQFTALPKDGETVKGAAPLRWHAFDAVPFDVKLFTFAAALGKPTYGVIFNAVTVVHSPREMKNVRLAVGSNAASMWWLNGTEAVMLSGDRRMVMDDVLSPRLTLAKGRNVLRGAVINGPGLSDFCVRFLDEDGKPIRDISVDVK</sequence>
<protein>
    <submittedName>
        <fullName evidence="2">Acetylxylan esterase</fullName>
    </submittedName>
</protein>
<evidence type="ECO:0000313" key="2">
    <source>
        <dbReference type="EMBL" id="AOH85295.1"/>
    </source>
</evidence>
<dbReference type="AlphaFoldDB" id="A0A1B3ZCZ7"/>
<accession>A0A1B3ZCZ7</accession>
<evidence type="ECO:0000256" key="1">
    <source>
        <dbReference type="SAM" id="SignalP"/>
    </source>
</evidence>
<reference evidence="2 3" key="1">
    <citation type="submission" date="2016-01" db="EMBL/GenBank/DDBJ databases">
        <title>Complete genome and mega plasmid sequence of Sphingomonas panacis DCY99 elicits systemic resistance in rice to Xanthomonas oryzae.</title>
        <authorList>
            <person name="Kim Y.J."/>
            <person name="Yang D.C."/>
            <person name="Sing P."/>
        </authorList>
    </citation>
    <scope>NUCLEOTIDE SEQUENCE [LARGE SCALE GENOMIC DNA]</scope>
    <source>
        <strain evidence="2 3">DCY99</strain>
    </source>
</reference>
<gene>
    <name evidence="2" type="ORF">AWL63_16435</name>
</gene>
<dbReference type="Proteomes" id="UP000094256">
    <property type="component" value="Chromosome"/>
</dbReference>
<feature type="signal peptide" evidence="1">
    <location>
        <begin position="1"/>
        <end position="25"/>
    </location>
</feature>
<name>A0A1B3ZCZ7_9SPHN</name>